<feature type="binding site" evidence="11">
    <location>
        <position position="474"/>
    </location>
    <ligand>
        <name>Mn(2+)</name>
        <dbReference type="ChEBI" id="CHEBI:29035"/>
    </ligand>
</feature>
<feature type="transmembrane region" description="Helical" evidence="12">
    <location>
        <begin position="157"/>
        <end position="174"/>
    </location>
</feature>
<evidence type="ECO:0000256" key="7">
    <source>
        <dbReference type="ARBA" id="ARBA00023136"/>
    </source>
</evidence>
<dbReference type="InterPro" id="IPR017850">
    <property type="entry name" value="Alkaline_phosphatase_core_sf"/>
</dbReference>
<keyword evidence="5 12" id="KW-0812">Transmembrane</keyword>
<evidence type="ECO:0000313" key="14">
    <source>
        <dbReference type="EMBL" id="PKG26037.1"/>
    </source>
</evidence>
<dbReference type="PANTHER" id="PTHR47371">
    <property type="entry name" value="LIPOTEICHOIC ACID SYNTHASE"/>
    <property type="match status" value="1"/>
</dbReference>
<sequence length="643" mass="74369">MSLFNRLHKNHMNLFLFVIILFWMKTYITYLIEFNLGIESGIQHFLLFINPLSSTLVFFGIALFFKGKGQTTVLMTMNIVLSILLYANVVYYRFFSDFITIPVIMQTKTNAGQLSDSALSLMSPFDIFYFLDSLILLGLILKRIYIPTVKAESKKAALIIATGLIVFFFNLALAEKDRPDLLSRSFDRAYLVKYLGTYNFTIYDGIQNVKSSSERAMADSNDITEIENYIKSHPTPPNMQYFGKAAGMNVIYISMESLQTFIIDYELNGMEVTPFLNSLTRDNHTFYFDHIYNQTGQGKTSDAEFIMDNALFPMAQGAVYVNKAQNTFHAMPAILKSHGYTSASFHGNYKTFWNRNEMYRSMGYDEFFDAEYYHLTDENTKNYGLKDKPFFDESIPLIKKLPEPFYAKFITLSNHFPFKMDEWDTDFPMAETNNNIVNQYFQSAHYMDEALEQFFHDMKKTDMYNRTVFVLYGDHHGISDNHNEAMSEIIGKEITPFEFLQLQKVPVFIHVPGLETENAESKLGGQVDVRSTVLHLLGIDSSKFIDFGSDLLSEGHREIIPLRNGDFVSPQVTMINEKFYDTESGELVEEPDDFKEFAEKARGQLERSDEVLQKDLLRFYKPKGFTPIDREDYQYIHPDEEGD</sequence>
<proteinExistence type="inferred from homology"/>
<dbReference type="Pfam" id="PF00884">
    <property type="entry name" value="Sulfatase"/>
    <property type="match status" value="1"/>
</dbReference>
<dbReference type="GO" id="GO:0005886">
    <property type="term" value="C:plasma membrane"/>
    <property type="evidence" value="ECO:0007669"/>
    <property type="project" value="UniProtKB-SubCell"/>
</dbReference>
<keyword evidence="4 8" id="KW-1003">Cell membrane</keyword>
<gene>
    <name evidence="14" type="ORF">CWS20_26010</name>
</gene>
<evidence type="ECO:0000256" key="1">
    <source>
        <dbReference type="ARBA" id="ARBA00004651"/>
    </source>
</evidence>
<keyword evidence="6 12" id="KW-1133">Transmembrane helix</keyword>
<evidence type="ECO:0000256" key="10">
    <source>
        <dbReference type="PIRSR" id="PIRSR005091-2"/>
    </source>
</evidence>
<dbReference type="InterPro" id="IPR050448">
    <property type="entry name" value="OpgB/LTA_synthase_biosynth"/>
</dbReference>
<reference evidence="14 15" key="1">
    <citation type="journal article" date="2010" name="Int. J. Syst. Evol. Microbiol.">
        <title>Bacillus horneckiae sp. nov., isolated from a spacecraft-assembly clean room.</title>
        <authorList>
            <person name="Vaishampayan P."/>
            <person name="Probst A."/>
            <person name="Krishnamurthi S."/>
            <person name="Ghosh S."/>
            <person name="Osman S."/>
            <person name="McDowall A."/>
            <person name="Ruckmani A."/>
            <person name="Mayilraj S."/>
            <person name="Venkateswaran K."/>
        </authorList>
    </citation>
    <scope>NUCLEOTIDE SEQUENCE [LARGE SCALE GENOMIC DNA]</scope>
    <source>
        <strain evidence="15">1PO1SC</strain>
    </source>
</reference>
<evidence type="ECO:0000256" key="11">
    <source>
        <dbReference type="PIRSR" id="PIRSR005091-3"/>
    </source>
</evidence>
<feature type="active site" evidence="9">
    <location>
        <position position="300"/>
    </location>
</feature>
<dbReference type="RefSeq" id="WP_066197846.1">
    <property type="nucleotide sequence ID" value="NZ_JAMAUX010000002.1"/>
</dbReference>
<comment type="caution">
    <text evidence="14">The sequence shown here is derived from an EMBL/GenBank/DDBJ whole genome shotgun (WGS) entry which is preliminary data.</text>
</comment>
<evidence type="ECO:0000256" key="12">
    <source>
        <dbReference type="SAM" id="Phobius"/>
    </source>
</evidence>
<evidence type="ECO:0000313" key="15">
    <source>
        <dbReference type="Proteomes" id="UP000233343"/>
    </source>
</evidence>
<dbReference type="SUPFAM" id="SSF53649">
    <property type="entry name" value="Alkaline phosphatase-like"/>
    <property type="match status" value="1"/>
</dbReference>
<feature type="transmembrane region" description="Helical" evidence="12">
    <location>
        <begin position="44"/>
        <end position="65"/>
    </location>
</feature>
<comment type="similarity">
    <text evidence="3 8">Belongs to the LTA synthase family.</text>
</comment>
<feature type="binding site" evidence="11">
    <location>
        <position position="256"/>
    </location>
    <ligand>
        <name>Mn(2+)</name>
        <dbReference type="ChEBI" id="CHEBI:29035"/>
    </ligand>
</feature>
<dbReference type="Proteomes" id="UP000233343">
    <property type="component" value="Unassembled WGS sequence"/>
</dbReference>
<evidence type="ECO:0000256" key="8">
    <source>
        <dbReference type="PIRNR" id="PIRNR005091"/>
    </source>
</evidence>
<comment type="subcellular location">
    <subcellularLocation>
        <location evidence="1">Cell membrane</location>
        <topology evidence="1">Multi-pass membrane protein</topology>
    </subcellularLocation>
</comment>
<dbReference type="CDD" id="cd16015">
    <property type="entry name" value="LTA_synthase"/>
    <property type="match status" value="1"/>
</dbReference>
<feature type="binding site" evidence="10">
    <location>
        <position position="415"/>
    </location>
    <ligand>
        <name>substrate</name>
    </ligand>
</feature>
<evidence type="ECO:0000256" key="6">
    <source>
        <dbReference type="ARBA" id="ARBA00022989"/>
    </source>
</evidence>
<accession>A0A2N0Z959</accession>
<feature type="domain" description="Sulfatase N-terminal" evidence="13">
    <location>
        <begin position="249"/>
        <end position="539"/>
    </location>
</feature>
<dbReference type="AlphaFoldDB" id="A0A2N0Z959"/>
<name>A0A2N0Z959_9BACI</name>
<evidence type="ECO:0000256" key="3">
    <source>
        <dbReference type="ARBA" id="ARBA00009983"/>
    </source>
</evidence>
<feature type="binding site" evidence="11">
    <location>
        <position position="300"/>
    </location>
    <ligand>
        <name>Mn(2+)</name>
        <dbReference type="ChEBI" id="CHEBI:29035"/>
    </ligand>
</feature>
<dbReference type="Gene3D" id="3.40.720.10">
    <property type="entry name" value="Alkaline Phosphatase, subunit A"/>
    <property type="match status" value="1"/>
</dbReference>
<evidence type="ECO:0000256" key="4">
    <source>
        <dbReference type="ARBA" id="ARBA00022475"/>
    </source>
</evidence>
<feature type="transmembrane region" description="Helical" evidence="12">
    <location>
        <begin position="127"/>
        <end position="145"/>
    </location>
</feature>
<keyword evidence="15" id="KW-1185">Reference proteome</keyword>
<comment type="pathway">
    <text evidence="2">Cell wall biogenesis; lipoteichoic acid biosynthesis.</text>
</comment>
<organism evidence="14 15">
    <name type="scientific">Cytobacillus horneckiae</name>
    <dbReference type="NCBI Taxonomy" id="549687"/>
    <lineage>
        <taxon>Bacteria</taxon>
        <taxon>Bacillati</taxon>
        <taxon>Bacillota</taxon>
        <taxon>Bacilli</taxon>
        <taxon>Bacillales</taxon>
        <taxon>Bacillaceae</taxon>
        <taxon>Cytobacillus</taxon>
    </lineage>
</organism>
<dbReference type="InterPro" id="IPR000917">
    <property type="entry name" value="Sulfatase_N"/>
</dbReference>
<dbReference type="Gene3D" id="3.30.1120.170">
    <property type="match status" value="1"/>
</dbReference>
<keyword evidence="10" id="KW-0464">Manganese</keyword>
<protein>
    <submittedName>
        <fullName evidence="14">LTA synthase family protein</fullName>
    </submittedName>
</protein>
<evidence type="ECO:0000256" key="2">
    <source>
        <dbReference type="ARBA" id="ARBA00004936"/>
    </source>
</evidence>
<keyword evidence="10" id="KW-0479">Metal-binding</keyword>
<dbReference type="GO" id="GO:0046872">
    <property type="term" value="F:metal ion binding"/>
    <property type="evidence" value="ECO:0007669"/>
    <property type="project" value="UniProtKB-KW"/>
</dbReference>
<feature type="binding site" evidence="11">
    <location>
        <position position="475"/>
    </location>
    <ligand>
        <name>Mn(2+)</name>
        <dbReference type="ChEBI" id="CHEBI:29035"/>
    </ligand>
</feature>
<keyword evidence="7 8" id="KW-0472">Membrane</keyword>
<evidence type="ECO:0000256" key="5">
    <source>
        <dbReference type="ARBA" id="ARBA00022692"/>
    </source>
</evidence>
<evidence type="ECO:0000259" key="13">
    <source>
        <dbReference type="Pfam" id="PF00884"/>
    </source>
</evidence>
<dbReference type="PIRSF" id="PIRSF005091">
    <property type="entry name" value="Mmb_sulf_HI1246"/>
    <property type="match status" value="1"/>
</dbReference>
<feature type="transmembrane region" description="Helical" evidence="12">
    <location>
        <begin position="72"/>
        <end position="92"/>
    </location>
</feature>
<dbReference type="EMBL" id="PISD01000079">
    <property type="protein sequence ID" value="PKG26037.1"/>
    <property type="molecule type" value="Genomic_DNA"/>
</dbReference>
<evidence type="ECO:0000256" key="9">
    <source>
        <dbReference type="PIRSR" id="PIRSR005091-1"/>
    </source>
</evidence>
<feature type="transmembrane region" description="Helical" evidence="12">
    <location>
        <begin position="12"/>
        <end position="32"/>
    </location>
</feature>
<dbReference type="InterPro" id="IPR012160">
    <property type="entry name" value="LtaS-like"/>
</dbReference>
<dbReference type="PANTHER" id="PTHR47371:SF3">
    <property type="entry name" value="PHOSPHOGLYCEROL TRANSFERASE I"/>
    <property type="match status" value="1"/>
</dbReference>